<reference evidence="1 2" key="1">
    <citation type="submission" date="2024-07" db="EMBL/GenBank/DDBJ databases">
        <authorList>
            <person name="Thanompreechachai J."/>
            <person name="Duangmal K."/>
        </authorList>
    </citation>
    <scope>NUCLEOTIDE SEQUENCE [LARGE SCALE GENOMIC DNA]</scope>
    <source>
        <strain evidence="1 2">TBRC 1896</strain>
    </source>
</reference>
<sequence length="81" mass="8467">MSDPLGGLPHVTPVERRLLELVADGRPLVSAGAEVALDVRAVVATVDGLRTRFGVRSTAAAVRLARDAGLIGTPVARRRLS</sequence>
<accession>A0ABV4I3V3</accession>
<dbReference type="EMBL" id="JBGGTQ010000006">
    <property type="protein sequence ID" value="MEZ0493373.1"/>
    <property type="molecule type" value="Genomic_DNA"/>
</dbReference>
<gene>
    <name evidence="1" type="ORF">AB2L28_14125</name>
</gene>
<dbReference type="Gene3D" id="1.10.10.10">
    <property type="entry name" value="Winged helix-like DNA-binding domain superfamily/Winged helix DNA-binding domain"/>
    <property type="match status" value="1"/>
</dbReference>
<dbReference type="Proteomes" id="UP001566476">
    <property type="component" value="Unassembled WGS sequence"/>
</dbReference>
<comment type="caution">
    <text evidence="1">The sequence shown here is derived from an EMBL/GenBank/DDBJ whole genome shotgun (WGS) entry which is preliminary data.</text>
</comment>
<evidence type="ECO:0000313" key="2">
    <source>
        <dbReference type="Proteomes" id="UP001566476"/>
    </source>
</evidence>
<evidence type="ECO:0008006" key="3">
    <source>
        <dbReference type="Google" id="ProtNLM"/>
    </source>
</evidence>
<protein>
    <recommendedName>
        <fullName evidence="3">HTH luxR-type domain-containing protein</fullName>
    </recommendedName>
</protein>
<dbReference type="InterPro" id="IPR016032">
    <property type="entry name" value="Sig_transdc_resp-reg_C-effctor"/>
</dbReference>
<proteinExistence type="predicted"/>
<keyword evidence="2" id="KW-1185">Reference proteome</keyword>
<organism evidence="1 2">
    <name type="scientific">Kineococcus mangrovi</name>
    <dbReference type="NCBI Taxonomy" id="1660183"/>
    <lineage>
        <taxon>Bacteria</taxon>
        <taxon>Bacillati</taxon>
        <taxon>Actinomycetota</taxon>
        <taxon>Actinomycetes</taxon>
        <taxon>Kineosporiales</taxon>
        <taxon>Kineosporiaceae</taxon>
        <taxon>Kineococcus</taxon>
    </lineage>
</organism>
<dbReference type="RefSeq" id="WP_370719617.1">
    <property type="nucleotide sequence ID" value="NZ_JBGGTQ010000006.1"/>
</dbReference>
<dbReference type="InterPro" id="IPR036388">
    <property type="entry name" value="WH-like_DNA-bd_sf"/>
</dbReference>
<evidence type="ECO:0000313" key="1">
    <source>
        <dbReference type="EMBL" id="MEZ0493373.1"/>
    </source>
</evidence>
<dbReference type="SUPFAM" id="SSF46894">
    <property type="entry name" value="C-terminal effector domain of the bipartite response regulators"/>
    <property type="match status" value="1"/>
</dbReference>
<name>A0ABV4I3V3_9ACTN</name>